<dbReference type="Gene3D" id="3.30.565.10">
    <property type="entry name" value="Histidine kinase-like ATPase, C-terminal domain"/>
    <property type="match status" value="1"/>
</dbReference>
<dbReference type="InterPro" id="IPR011495">
    <property type="entry name" value="Sig_transdc_His_kin_sub2_dim/P"/>
</dbReference>
<dbReference type="PATRIC" id="fig|2209.52.peg.270"/>
<feature type="domain" description="PAC" evidence="4">
    <location>
        <begin position="275"/>
        <end position="327"/>
    </location>
</feature>
<feature type="domain" description="PAS" evidence="3">
    <location>
        <begin position="586"/>
        <end position="657"/>
    </location>
</feature>
<dbReference type="Proteomes" id="UP000034672">
    <property type="component" value="Unassembled WGS sequence"/>
</dbReference>
<dbReference type="InterPro" id="IPR001610">
    <property type="entry name" value="PAC"/>
</dbReference>
<dbReference type="PANTHER" id="PTHR43065:SF23">
    <property type="entry name" value="SENSOR HISTIDINE KINASE PDTAS"/>
    <property type="match status" value="1"/>
</dbReference>
<dbReference type="Pfam" id="PF13426">
    <property type="entry name" value="PAS_9"/>
    <property type="match status" value="1"/>
</dbReference>
<dbReference type="Proteomes" id="UP000467371">
    <property type="component" value="Chromosome"/>
</dbReference>
<reference evidence="8 9" key="1">
    <citation type="journal article" date="2015" name="ISME J.">
        <title>Genomic and phenotypic differentiation among Methanosarcina mazei populations from Columbia River sediment.</title>
        <authorList>
            <person name="Youngblut N.D."/>
            <person name="Wirth J.S."/>
            <person name="Henriksen J.R."/>
            <person name="Smith M."/>
            <person name="Simon H."/>
            <person name="Metcalf W.W."/>
            <person name="Whitaker R.J."/>
        </authorList>
    </citation>
    <scope>NUCLEOTIDE SEQUENCE [LARGE SCALE GENOMIC DNA]</scope>
    <source>
        <strain evidence="5 9">1.H.A.1A.4</strain>
        <strain evidence="6 8">1.H.A.2.1</strain>
    </source>
</reference>
<dbReference type="CDD" id="cd00130">
    <property type="entry name" value="PAS"/>
    <property type="match status" value="3"/>
</dbReference>
<dbReference type="PANTHER" id="PTHR43065">
    <property type="entry name" value="SENSOR HISTIDINE KINASE"/>
    <property type="match status" value="1"/>
</dbReference>
<evidence type="ECO:0000256" key="1">
    <source>
        <dbReference type="SAM" id="Coils"/>
    </source>
</evidence>
<evidence type="ECO:0000313" key="5">
    <source>
        <dbReference type="EMBL" id="KKH38958.1"/>
    </source>
</evidence>
<dbReference type="InterPro" id="IPR003594">
    <property type="entry name" value="HATPase_dom"/>
</dbReference>
<sequence>MREKLRKSGIDIIGDMPWGVHFCQFYQTKEDLMEIVIPYFKVGLGNNEFCMWVTQSSEVEEAKEALKKAIPDFDVYFEKGQIEIISYNDVYINEGISDSERLLNDLVKKLDKALSNGYEGLRLTENIFHLEKKDWGSFADYETKLDSIIGNYQMMVLCTYSLDRLNATDIIDVVINHQFALIKREEKWEQIESSRHKKSEEKIQNLANIVESSNDAIVTESFDGIITSWNKGAEQIYGYSAKEILGKPVSILEPPILMEETKELAELIQQGDRIHHYETLRLRKDGRIINVSLTLSPVYDASKKLTAISVIARDITESKKAEKELRKSEERYRFVTEQTGQIVYEYDLRTNKSSWAGAIEEVTGYSYKQFNELGKDVWIKNIYPADWNSKGEKFQKVRGTGGKFKEESRLRKKDGTCIYVENSGVCLTDHEGQPYGAIGLLKDITSAKLAKVQLRENEERYRIATEQTGQVVFDFNLETCELILAGAILEVTGYDPKEFENLDKSILLEYVHPEDRTELLDGLRKSFEGENKFRVEFRFRKMDGNYVYAENSGVWLKNDEGKVYRAIGVIKNITEWKLAIEKVEASERKYSSFIKNFHGIAFQLDEDFVPIFLHGAVEEITGYSEEEFMSWVKWKDIILPDDLSFVLEEEEKIRSPQSADYEEIEFRIKHRDGRIRWINEVYQKIQRETGKPEFYQGTIYDVTERKETEKFLENIETARKKEIHHRIKNNLQVISSLLDLQAEKFNNKKYVNDSEVLEAFKESQDRVISMALIHEELYKGGGLDTLNFSSYVEELVKNLFQTYKLGNASTSLNMNLEKNIFLDMDTAVPLGIIINELVSNSLKHAFHDRENDGQIQIKFCSEEFQESNNTTGNNNEASKSNNFILIVSDNGMGVSESFDLENPESLGIQLVTTLVDQLEGRIELKRDNGTEFTIRFTVVKME</sequence>
<dbReference type="InterPro" id="IPR013655">
    <property type="entry name" value="PAS_fold_3"/>
</dbReference>
<dbReference type="Proteomes" id="UP000034259">
    <property type="component" value="Unassembled WGS sequence"/>
</dbReference>
<dbReference type="InterPro" id="IPR000700">
    <property type="entry name" value="PAS-assoc_C"/>
</dbReference>
<feature type="domain" description="Histidine kinase" evidence="2">
    <location>
        <begin position="722"/>
        <end position="940"/>
    </location>
</feature>
<dbReference type="InterPro" id="IPR035965">
    <property type="entry name" value="PAS-like_dom_sf"/>
</dbReference>
<dbReference type="RefSeq" id="WP_052732172.1">
    <property type="nucleotide sequence ID" value="NZ_CP042908.1"/>
</dbReference>
<dbReference type="InterPro" id="IPR025847">
    <property type="entry name" value="MEDS_domain"/>
</dbReference>
<evidence type="ECO:0000313" key="7">
    <source>
        <dbReference type="EMBL" id="QIB91287.1"/>
    </source>
</evidence>
<organism evidence="6 8">
    <name type="scientific">Methanosarcina mazei</name>
    <name type="common">Methanosarcina frisia</name>
    <dbReference type="NCBI Taxonomy" id="2209"/>
    <lineage>
        <taxon>Archaea</taxon>
        <taxon>Methanobacteriati</taxon>
        <taxon>Methanobacteriota</taxon>
        <taxon>Stenosarchaea group</taxon>
        <taxon>Methanomicrobia</taxon>
        <taxon>Methanosarcinales</taxon>
        <taxon>Methanosarcinaceae</taxon>
        <taxon>Methanosarcina</taxon>
    </lineage>
</organism>
<dbReference type="Pfam" id="PF02518">
    <property type="entry name" value="HATPase_c"/>
    <property type="match status" value="1"/>
</dbReference>
<dbReference type="InterPro" id="IPR036890">
    <property type="entry name" value="HATPase_C_sf"/>
</dbReference>
<evidence type="ECO:0000313" key="9">
    <source>
        <dbReference type="Proteomes" id="UP000034672"/>
    </source>
</evidence>
<protein>
    <submittedName>
        <fullName evidence="7">PAS domain S-box protein</fullName>
    </submittedName>
</protein>
<gene>
    <name evidence="5" type="ORF">DU71_01230</name>
    <name evidence="6" type="ORF">DU72_01570</name>
    <name evidence="7" type="ORF">FQU78_09765</name>
</gene>
<dbReference type="EMBL" id="CP042908">
    <property type="protein sequence ID" value="QIB91287.1"/>
    <property type="molecule type" value="Genomic_DNA"/>
</dbReference>
<feature type="coiled-coil region" evidence="1">
    <location>
        <begin position="311"/>
        <end position="338"/>
    </location>
</feature>
<feature type="domain" description="PAS" evidence="3">
    <location>
        <begin position="202"/>
        <end position="271"/>
    </location>
</feature>
<dbReference type="PROSITE" id="PS50112">
    <property type="entry name" value="PAS"/>
    <property type="match status" value="3"/>
</dbReference>
<dbReference type="SMART" id="SM00091">
    <property type="entry name" value="PAS"/>
    <property type="match status" value="3"/>
</dbReference>
<dbReference type="InterPro" id="IPR005467">
    <property type="entry name" value="His_kinase_dom"/>
</dbReference>
<dbReference type="InterPro" id="IPR000014">
    <property type="entry name" value="PAS"/>
</dbReference>
<feature type="domain" description="PAS" evidence="3">
    <location>
        <begin position="457"/>
        <end position="530"/>
    </location>
</feature>
<reference evidence="7 10" key="2">
    <citation type="journal article" date="2020" name="Environ. Microbiol. Rep.">
        <title>Redox cycling of Fe(II) and Fe(III) in magnetite accelerates aceticlastic methanogenesis by Methanosarcina mazei.</title>
        <authorList>
            <person name="Wang H."/>
            <person name="Byrne J.M."/>
            <person name="Liu P."/>
            <person name="Liu J."/>
            <person name="Dong X."/>
            <person name="Lu Y."/>
        </authorList>
    </citation>
    <scope>NUCLEOTIDE SEQUENCE [LARGE SCALE GENOMIC DNA]</scope>
    <source>
        <strain evidence="7">Zm-15</strain>
        <strain evidence="10">zm-15</strain>
    </source>
</reference>
<evidence type="ECO:0000259" key="4">
    <source>
        <dbReference type="PROSITE" id="PS50113"/>
    </source>
</evidence>
<keyword evidence="1" id="KW-0175">Coiled coil</keyword>
<evidence type="ECO:0000313" key="6">
    <source>
        <dbReference type="EMBL" id="KKH56848.1"/>
    </source>
</evidence>
<dbReference type="PROSITE" id="PS50109">
    <property type="entry name" value="HIS_KIN"/>
    <property type="match status" value="1"/>
</dbReference>
<dbReference type="PROSITE" id="PS50113">
    <property type="entry name" value="PAC"/>
    <property type="match status" value="4"/>
</dbReference>
<dbReference type="AlphaFoldDB" id="A0A0F8P254"/>
<dbReference type="Pfam" id="PF08447">
    <property type="entry name" value="PAS_3"/>
    <property type="match status" value="3"/>
</dbReference>
<dbReference type="Gene3D" id="3.30.450.20">
    <property type="entry name" value="PAS domain"/>
    <property type="match status" value="4"/>
</dbReference>
<dbReference type="Pfam" id="PF07568">
    <property type="entry name" value="HisKA_2"/>
    <property type="match status" value="1"/>
</dbReference>
<dbReference type="EMBL" id="JJQI01000069">
    <property type="protein sequence ID" value="KKH38958.1"/>
    <property type="molecule type" value="Genomic_DNA"/>
</dbReference>
<dbReference type="SMART" id="SM00387">
    <property type="entry name" value="HATPase_c"/>
    <property type="match status" value="1"/>
</dbReference>
<evidence type="ECO:0000259" key="3">
    <source>
        <dbReference type="PROSITE" id="PS50112"/>
    </source>
</evidence>
<feature type="domain" description="PAC" evidence="4">
    <location>
        <begin position="533"/>
        <end position="585"/>
    </location>
</feature>
<proteinExistence type="predicted"/>
<feature type="domain" description="PAC" evidence="4">
    <location>
        <begin position="662"/>
        <end position="714"/>
    </location>
</feature>
<name>A0A0F8P254_METMZ</name>
<accession>A0A0F8P254</accession>
<evidence type="ECO:0000313" key="8">
    <source>
        <dbReference type="Proteomes" id="UP000034259"/>
    </source>
</evidence>
<evidence type="ECO:0000313" key="10">
    <source>
        <dbReference type="Proteomes" id="UP000467371"/>
    </source>
</evidence>
<dbReference type="EMBL" id="JJQK01000002">
    <property type="protein sequence ID" value="KKH56848.1"/>
    <property type="molecule type" value="Genomic_DNA"/>
</dbReference>
<dbReference type="SMART" id="SM00086">
    <property type="entry name" value="PAC"/>
    <property type="match status" value="4"/>
</dbReference>
<dbReference type="SUPFAM" id="SSF55874">
    <property type="entry name" value="ATPase domain of HSP90 chaperone/DNA topoisomerase II/histidine kinase"/>
    <property type="match status" value="1"/>
</dbReference>
<feature type="domain" description="PAC" evidence="4">
    <location>
        <begin position="404"/>
        <end position="456"/>
    </location>
</feature>
<dbReference type="GeneID" id="44087426"/>
<dbReference type="Pfam" id="PF14417">
    <property type="entry name" value="MEDS"/>
    <property type="match status" value="1"/>
</dbReference>
<evidence type="ECO:0000259" key="2">
    <source>
        <dbReference type="PROSITE" id="PS50109"/>
    </source>
</evidence>
<dbReference type="NCBIfam" id="TIGR00229">
    <property type="entry name" value="sensory_box"/>
    <property type="match status" value="4"/>
</dbReference>
<dbReference type="SUPFAM" id="SSF55785">
    <property type="entry name" value="PYP-like sensor domain (PAS domain)"/>
    <property type="match status" value="4"/>
</dbReference>